<dbReference type="EMBL" id="CP111023">
    <property type="protein sequence ID" value="WAR21698.1"/>
    <property type="molecule type" value="Genomic_DNA"/>
</dbReference>
<evidence type="ECO:0000256" key="1">
    <source>
        <dbReference type="ARBA" id="ARBA00004141"/>
    </source>
</evidence>
<proteinExistence type="predicted"/>
<name>A0ABY7FLZ7_MYAAR</name>
<keyword evidence="5" id="KW-0472">Membrane</keyword>
<evidence type="ECO:0000256" key="3">
    <source>
        <dbReference type="ARBA" id="ARBA00022692"/>
    </source>
</evidence>
<sequence>MTFIDGTTSRIKACKETNFDDAFTKSQIKTMEPFGNDVAWNGSDYEPLSPYECTKVKNLTAEAILKKRKKEADYEEYGDANVKAGLMSKVNFDHEIKNHELGPPFGGIMYQFAGKEAPFLILAFLALLDGALQLFVLQPAVQPESQEGTSYITLLKDPYIVIAADSIL</sequence>
<protein>
    <submittedName>
        <fullName evidence="6">VMAT2-like protein</fullName>
    </submittedName>
</protein>
<organism evidence="6 7">
    <name type="scientific">Mya arenaria</name>
    <name type="common">Soft-shell clam</name>
    <dbReference type="NCBI Taxonomy" id="6604"/>
    <lineage>
        <taxon>Eukaryota</taxon>
        <taxon>Metazoa</taxon>
        <taxon>Spiralia</taxon>
        <taxon>Lophotrochozoa</taxon>
        <taxon>Mollusca</taxon>
        <taxon>Bivalvia</taxon>
        <taxon>Autobranchia</taxon>
        <taxon>Heteroconchia</taxon>
        <taxon>Euheterodonta</taxon>
        <taxon>Imparidentia</taxon>
        <taxon>Neoheterodontei</taxon>
        <taxon>Myida</taxon>
        <taxon>Myoidea</taxon>
        <taxon>Myidae</taxon>
        <taxon>Mya</taxon>
    </lineage>
</organism>
<accession>A0ABY7FLZ7</accession>
<keyword evidence="4" id="KW-1133">Transmembrane helix</keyword>
<evidence type="ECO:0000256" key="4">
    <source>
        <dbReference type="ARBA" id="ARBA00022989"/>
    </source>
</evidence>
<gene>
    <name evidence="6" type="ORF">MAR_015672</name>
</gene>
<dbReference type="PANTHER" id="PTHR23506:SF23">
    <property type="entry name" value="GH10249P"/>
    <property type="match status" value="1"/>
</dbReference>
<evidence type="ECO:0000256" key="2">
    <source>
        <dbReference type="ARBA" id="ARBA00022448"/>
    </source>
</evidence>
<keyword evidence="3" id="KW-0812">Transmembrane</keyword>
<keyword evidence="2" id="KW-0813">Transport</keyword>
<dbReference type="InterPro" id="IPR050930">
    <property type="entry name" value="MFS_Vesicular_Transporter"/>
</dbReference>
<evidence type="ECO:0000313" key="6">
    <source>
        <dbReference type="EMBL" id="WAR21698.1"/>
    </source>
</evidence>
<dbReference type="Proteomes" id="UP001164746">
    <property type="component" value="Chromosome 12"/>
</dbReference>
<dbReference type="PANTHER" id="PTHR23506">
    <property type="entry name" value="GH10249P"/>
    <property type="match status" value="1"/>
</dbReference>
<keyword evidence="7" id="KW-1185">Reference proteome</keyword>
<evidence type="ECO:0000256" key="5">
    <source>
        <dbReference type="ARBA" id="ARBA00023136"/>
    </source>
</evidence>
<comment type="subcellular location">
    <subcellularLocation>
        <location evidence="1">Membrane</location>
        <topology evidence="1">Multi-pass membrane protein</topology>
    </subcellularLocation>
</comment>
<reference evidence="6" key="1">
    <citation type="submission" date="2022-11" db="EMBL/GenBank/DDBJ databases">
        <title>Centuries of genome instability and evolution in soft-shell clam transmissible cancer (bioRxiv).</title>
        <authorList>
            <person name="Hart S.F.M."/>
            <person name="Yonemitsu M.A."/>
            <person name="Giersch R.M."/>
            <person name="Beal B.F."/>
            <person name="Arriagada G."/>
            <person name="Davis B.W."/>
            <person name="Ostrander E.A."/>
            <person name="Goff S.P."/>
            <person name="Metzger M.J."/>
        </authorList>
    </citation>
    <scope>NUCLEOTIDE SEQUENCE</scope>
    <source>
        <strain evidence="6">MELC-2E11</strain>
        <tissue evidence="6">Siphon/mantle</tissue>
    </source>
</reference>
<evidence type="ECO:0000313" key="7">
    <source>
        <dbReference type="Proteomes" id="UP001164746"/>
    </source>
</evidence>